<accession>A0A151AC30</accession>
<proteinExistence type="predicted"/>
<feature type="domain" description="UspA" evidence="1">
    <location>
        <begin position="2"/>
        <end position="146"/>
    </location>
</feature>
<dbReference type="InterPro" id="IPR006016">
    <property type="entry name" value="UspA"/>
</dbReference>
<dbReference type="CDD" id="cd00293">
    <property type="entry name" value="USP-like"/>
    <property type="match status" value="1"/>
</dbReference>
<dbReference type="OrthoDB" id="307404at2157"/>
<dbReference type="RefSeq" id="WP_066383370.1">
    <property type="nucleotide sequence ID" value="NZ_LTAZ01000007.1"/>
</dbReference>
<protein>
    <submittedName>
        <fullName evidence="2">Universal stress protein family protein</fullName>
    </submittedName>
</protein>
<dbReference type="EMBL" id="LTAZ01000007">
    <property type="protein sequence ID" value="KYH25100.1"/>
    <property type="molecule type" value="Genomic_DNA"/>
</dbReference>
<keyword evidence="3" id="KW-1185">Reference proteome</keyword>
<dbReference type="Gene3D" id="3.40.50.620">
    <property type="entry name" value="HUPs"/>
    <property type="match status" value="1"/>
</dbReference>
<dbReference type="PATRIC" id="fig|1008153.3.peg.2737"/>
<comment type="caution">
    <text evidence="2">The sequence shown here is derived from an EMBL/GenBank/DDBJ whole genome shotgun (WGS) entry which is preliminary data.</text>
</comment>
<dbReference type="AlphaFoldDB" id="A0A151AC30"/>
<evidence type="ECO:0000313" key="3">
    <source>
        <dbReference type="Proteomes" id="UP000075321"/>
    </source>
</evidence>
<dbReference type="Pfam" id="PF00582">
    <property type="entry name" value="Usp"/>
    <property type="match status" value="1"/>
</dbReference>
<evidence type="ECO:0000313" key="2">
    <source>
        <dbReference type="EMBL" id="KYH25100.1"/>
    </source>
</evidence>
<reference evidence="2 3" key="1">
    <citation type="submission" date="2016-02" db="EMBL/GenBank/DDBJ databases">
        <title>Genome sequence of Halalkalicoccus paucihalophilus DSM 24557.</title>
        <authorList>
            <person name="Poehlein A."/>
            <person name="Daniel R."/>
        </authorList>
    </citation>
    <scope>NUCLEOTIDE SEQUENCE [LARGE SCALE GENOMIC DNA]</scope>
    <source>
        <strain evidence="2 3">DSM 24557</strain>
    </source>
</reference>
<evidence type="ECO:0000259" key="1">
    <source>
        <dbReference type="Pfam" id="PF00582"/>
    </source>
</evidence>
<dbReference type="SUPFAM" id="SSF52402">
    <property type="entry name" value="Adenine nucleotide alpha hydrolases-like"/>
    <property type="match status" value="1"/>
</dbReference>
<organism evidence="2 3">
    <name type="scientific">Halalkalicoccus paucihalophilus</name>
    <dbReference type="NCBI Taxonomy" id="1008153"/>
    <lineage>
        <taxon>Archaea</taxon>
        <taxon>Methanobacteriati</taxon>
        <taxon>Methanobacteriota</taxon>
        <taxon>Stenosarchaea group</taxon>
        <taxon>Halobacteria</taxon>
        <taxon>Halobacteriales</taxon>
        <taxon>Halococcaceae</taxon>
        <taxon>Halalkalicoccus</taxon>
    </lineage>
</organism>
<sequence length="148" mass="15995">MDRALVVAEPTEDAKELVREAGSLAEGVDSDIVLIHATTDEEYAGRRQAMASIASPADSYTADDAREGAAQFARDIAEEVLTAFDVRYETAGFVGNKGDVTLEAAEEYDCDHVFLSGRKRSPTGKALFRDTTQRVLLEHDGPVTVVTT</sequence>
<dbReference type="Proteomes" id="UP000075321">
    <property type="component" value="Unassembled WGS sequence"/>
</dbReference>
<name>A0A151AC30_9EURY</name>
<gene>
    <name evidence="2" type="ORF">HAPAU_26830</name>
</gene>
<dbReference type="InterPro" id="IPR014729">
    <property type="entry name" value="Rossmann-like_a/b/a_fold"/>
</dbReference>